<keyword evidence="3" id="KW-1185">Reference proteome</keyword>
<feature type="region of interest" description="Disordered" evidence="1">
    <location>
        <begin position="109"/>
        <end position="140"/>
    </location>
</feature>
<dbReference type="EMBL" id="JAIWYP010000005">
    <property type="protein sequence ID" value="KAH3819387.1"/>
    <property type="molecule type" value="Genomic_DNA"/>
</dbReference>
<feature type="region of interest" description="Disordered" evidence="1">
    <location>
        <begin position="343"/>
        <end position="369"/>
    </location>
</feature>
<feature type="region of interest" description="Disordered" evidence="1">
    <location>
        <begin position="1"/>
        <end position="32"/>
    </location>
</feature>
<name>A0A9D4GM68_DREPO</name>
<dbReference type="AlphaFoldDB" id="A0A9D4GM68"/>
<comment type="caution">
    <text evidence="2">The sequence shown here is derived from an EMBL/GenBank/DDBJ whole genome shotgun (WGS) entry which is preliminary data.</text>
</comment>
<feature type="region of interest" description="Disordered" evidence="1">
    <location>
        <begin position="485"/>
        <end position="524"/>
    </location>
</feature>
<proteinExistence type="predicted"/>
<feature type="compositionally biased region" description="Polar residues" evidence="1">
    <location>
        <begin position="343"/>
        <end position="362"/>
    </location>
</feature>
<evidence type="ECO:0000313" key="2">
    <source>
        <dbReference type="EMBL" id="KAH3819387.1"/>
    </source>
</evidence>
<feature type="region of interest" description="Disordered" evidence="1">
    <location>
        <begin position="629"/>
        <end position="673"/>
    </location>
</feature>
<sequence>MSTKSRNVKNPETETETNRNDDNDFGFNNSSTAKEEAHIKFLMPERETGESNKYAKPVFTANEANKEQVETEAISTAEPEIGDQEQATIFSEIQDMCCDTEVVRNHENLHKEEEQDSDTISNTKATSKEALEITDNKQDDAMTPSKLASFKHGMYIDRMKATIGKDMNVIRKVQLTKNNSVFSSNMFGSRENDALSVTETCSSQTNEDNAVKTPRSPLETFKVVHANKCGGIEHMRQIRIENNIRMKWMKIITARRRIADSIGGMGALDHLKKFDTNVIRNVQLSRQGDDYSSNMINPKTFPCHTFALTNGKDEFVNGMHAFTLGDLAALSENAISRYKVNRSPINRSMSDGQPTHCTQDKQAQQEEASRSLDIRNVVYVIKENSNDFTVFEGDKLDIAQERMPFGQYHDDELNAIDDIVQTTASDPCKDTANTQNKHTNEKVDAIRIIPAKKYGSLEHMKKIKMENAVKIRRLKNITASDAVTRSVAPKAGRSDVTLPEQTKQSRHDDESGYEKKTADSHNCRPTSLKPYDAIGVYDEHVSGNDDCATVSSNPRSNDIADAQITAAKVTKVSVNLTANSSFEPPLKHQRPQSKVNMDPPNIIPAKKYGGLEQLKKIKMGNAIKLQRLKSEQASSHVQRPLSTSSRGVSHIHTSGMQDYDKTNETNDSPKGGTLIGQRLQTWHTPDKEFSYSEKEVDEKPIPYGSVAHFMKIKRDNAARLRHLKGIHKRVDTWKSVDRSCSDLDPGKEKEYGSVAHFKMVQMKNAARNRKMNAITSKLHTWKEQNPGSEYSMDRQNNWGAVKDPRKFGSVAHFQQAKQQNASRTSCLKQATSKLNTWQPKSKMERLSATGHMSMSRHIGQMESLKMSVRKATSKIDTGLVKVSQSAGGQVASWSRHLKDVRSPKPNTMNITTTAANQKFSNATTSFTKFNHRRESNQTKAALASQRSDKSLVTSKQRQILPAQYVGNDGIALSAREYECIEHRLRHPDSRIRFPCTETEVDARLKELLKLLRVSIFAKTSRPLTCDGSDGDSGFYVSPCDSFLADEAAMELEYEMEQRALIAGNDLVNFVPRPRPTINKHGHPPTKIPRPVFNVLEKIMQSRFTSCEVSLADIMAPHQSIGMQRNIWSYTGQDRMTPQQSTLFGYVIRPIFARRILN</sequence>
<organism evidence="2 3">
    <name type="scientific">Dreissena polymorpha</name>
    <name type="common">Zebra mussel</name>
    <name type="synonym">Mytilus polymorpha</name>
    <dbReference type="NCBI Taxonomy" id="45954"/>
    <lineage>
        <taxon>Eukaryota</taxon>
        <taxon>Metazoa</taxon>
        <taxon>Spiralia</taxon>
        <taxon>Lophotrochozoa</taxon>
        <taxon>Mollusca</taxon>
        <taxon>Bivalvia</taxon>
        <taxon>Autobranchia</taxon>
        <taxon>Heteroconchia</taxon>
        <taxon>Euheterodonta</taxon>
        <taxon>Imparidentia</taxon>
        <taxon>Neoheterodontei</taxon>
        <taxon>Myida</taxon>
        <taxon>Dreissenoidea</taxon>
        <taxon>Dreissenidae</taxon>
        <taxon>Dreissena</taxon>
    </lineage>
</organism>
<evidence type="ECO:0000313" key="3">
    <source>
        <dbReference type="Proteomes" id="UP000828390"/>
    </source>
</evidence>
<feature type="compositionally biased region" description="Basic and acidic residues" evidence="1">
    <location>
        <begin position="503"/>
        <end position="522"/>
    </location>
</feature>
<feature type="region of interest" description="Disordered" evidence="1">
    <location>
        <begin position="581"/>
        <end position="601"/>
    </location>
</feature>
<feature type="compositionally biased region" description="Polar residues" evidence="1">
    <location>
        <begin position="631"/>
        <end position="656"/>
    </location>
</feature>
<evidence type="ECO:0000256" key="1">
    <source>
        <dbReference type="SAM" id="MobiDB-lite"/>
    </source>
</evidence>
<protein>
    <submittedName>
        <fullName evidence="2">Uncharacterized protein</fullName>
    </submittedName>
</protein>
<accession>A0A9D4GM68</accession>
<reference evidence="2" key="1">
    <citation type="journal article" date="2019" name="bioRxiv">
        <title>The Genome of the Zebra Mussel, Dreissena polymorpha: A Resource for Invasive Species Research.</title>
        <authorList>
            <person name="McCartney M.A."/>
            <person name="Auch B."/>
            <person name="Kono T."/>
            <person name="Mallez S."/>
            <person name="Zhang Y."/>
            <person name="Obille A."/>
            <person name="Becker A."/>
            <person name="Abrahante J.E."/>
            <person name="Garbe J."/>
            <person name="Badalamenti J.P."/>
            <person name="Herman A."/>
            <person name="Mangelson H."/>
            <person name="Liachko I."/>
            <person name="Sullivan S."/>
            <person name="Sone E.D."/>
            <person name="Koren S."/>
            <person name="Silverstein K.A.T."/>
            <person name="Beckman K.B."/>
            <person name="Gohl D.M."/>
        </authorList>
    </citation>
    <scope>NUCLEOTIDE SEQUENCE</scope>
    <source>
        <strain evidence="2">Duluth1</strain>
        <tissue evidence="2">Whole animal</tissue>
    </source>
</reference>
<feature type="compositionally biased region" description="Basic and acidic residues" evidence="1">
    <location>
        <begin position="9"/>
        <end position="22"/>
    </location>
</feature>
<reference evidence="2" key="2">
    <citation type="submission" date="2020-11" db="EMBL/GenBank/DDBJ databases">
        <authorList>
            <person name="McCartney M.A."/>
            <person name="Auch B."/>
            <person name="Kono T."/>
            <person name="Mallez S."/>
            <person name="Becker A."/>
            <person name="Gohl D.M."/>
            <person name="Silverstein K.A.T."/>
            <person name="Koren S."/>
            <person name="Bechman K.B."/>
            <person name="Herman A."/>
            <person name="Abrahante J.E."/>
            <person name="Garbe J."/>
        </authorList>
    </citation>
    <scope>NUCLEOTIDE SEQUENCE</scope>
    <source>
        <strain evidence="2">Duluth1</strain>
        <tissue evidence="2">Whole animal</tissue>
    </source>
</reference>
<dbReference type="Proteomes" id="UP000828390">
    <property type="component" value="Unassembled WGS sequence"/>
</dbReference>
<gene>
    <name evidence="2" type="ORF">DPMN_121120</name>
</gene>
<feature type="compositionally biased region" description="Basic and acidic residues" evidence="1">
    <location>
        <begin position="126"/>
        <end position="140"/>
    </location>
</feature>